<dbReference type="AlphaFoldDB" id="A0A0A0D4Q8"/>
<gene>
    <name evidence="1" type="ORF">P409_18015</name>
</gene>
<proteinExistence type="predicted"/>
<dbReference type="EMBL" id="JANX01000232">
    <property type="protein sequence ID" value="KGM33025.1"/>
    <property type="molecule type" value="Genomic_DNA"/>
</dbReference>
<dbReference type="Proteomes" id="UP000029995">
    <property type="component" value="Unassembled WGS sequence"/>
</dbReference>
<feature type="non-terminal residue" evidence="1">
    <location>
        <position position="86"/>
    </location>
</feature>
<accession>A0A0A0D4Q8</accession>
<organism evidence="1 2">
    <name type="scientific">Inquilinus limosus MP06</name>
    <dbReference type="NCBI Taxonomy" id="1398085"/>
    <lineage>
        <taxon>Bacteria</taxon>
        <taxon>Pseudomonadati</taxon>
        <taxon>Pseudomonadota</taxon>
        <taxon>Alphaproteobacteria</taxon>
        <taxon>Rhodospirillales</taxon>
        <taxon>Rhodospirillaceae</taxon>
        <taxon>Inquilinus</taxon>
    </lineage>
</organism>
<comment type="caution">
    <text evidence="1">The sequence shown here is derived from an EMBL/GenBank/DDBJ whole genome shotgun (WGS) entry which is preliminary data.</text>
</comment>
<reference evidence="1 2" key="1">
    <citation type="submission" date="2014-01" db="EMBL/GenBank/DDBJ databases">
        <title>Genome sequence determination for a cystic fibrosis isolate, Inquilinus limosus.</title>
        <authorList>
            <person name="Pino M."/>
            <person name="Di Conza J."/>
            <person name="Gutkind G."/>
        </authorList>
    </citation>
    <scope>NUCLEOTIDE SEQUENCE [LARGE SCALE GENOMIC DNA]</scope>
    <source>
        <strain evidence="1 2">MP06</strain>
    </source>
</reference>
<evidence type="ECO:0000313" key="2">
    <source>
        <dbReference type="Proteomes" id="UP000029995"/>
    </source>
</evidence>
<evidence type="ECO:0008006" key="3">
    <source>
        <dbReference type="Google" id="ProtNLM"/>
    </source>
</evidence>
<dbReference type="RefSeq" id="WP_034840685.1">
    <property type="nucleotide sequence ID" value="NZ_JANX01000232.1"/>
</dbReference>
<sequence>MDDALRDRARRAGIAPEWTDVTGRTRSVTPETLERLLALIGGDGEASTVPPLVAGTSGQAIPLPPAADIGAAALVLDSGQRIDVTV</sequence>
<name>A0A0A0D4Q8_9PROT</name>
<protein>
    <recommendedName>
        <fullName evidence="3">4-alpha-glucanotransferase</fullName>
    </recommendedName>
</protein>
<evidence type="ECO:0000313" key="1">
    <source>
        <dbReference type="EMBL" id="KGM33025.1"/>
    </source>
</evidence>